<protein>
    <submittedName>
        <fullName evidence="1">Uncharacterized protein</fullName>
    </submittedName>
</protein>
<reference evidence="1 2" key="1">
    <citation type="journal article" date="2021" name="BMC Genomics">
        <title>Datura genome reveals duplications of psychoactive alkaloid biosynthetic genes and high mutation rate following tissue culture.</title>
        <authorList>
            <person name="Rajewski A."/>
            <person name="Carter-House D."/>
            <person name="Stajich J."/>
            <person name="Litt A."/>
        </authorList>
    </citation>
    <scope>NUCLEOTIDE SEQUENCE [LARGE SCALE GENOMIC DNA]</scope>
    <source>
        <strain evidence="1">AR-01</strain>
    </source>
</reference>
<name>A0ABS8Y5I5_DATST</name>
<comment type="caution">
    <text evidence="1">The sequence shown here is derived from an EMBL/GenBank/DDBJ whole genome shotgun (WGS) entry which is preliminary data.</text>
</comment>
<accession>A0ABS8Y5I5</accession>
<organism evidence="1 2">
    <name type="scientific">Datura stramonium</name>
    <name type="common">Jimsonweed</name>
    <name type="synonym">Common thornapple</name>
    <dbReference type="NCBI Taxonomy" id="4076"/>
    <lineage>
        <taxon>Eukaryota</taxon>
        <taxon>Viridiplantae</taxon>
        <taxon>Streptophyta</taxon>
        <taxon>Embryophyta</taxon>
        <taxon>Tracheophyta</taxon>
        <taxon>Spermatophyta</taxon>
        <taxon>Magnoliopsida</taxon>
        <taxon>eudicotyledons</taxon>
        <taxon>Gunneridae</taxon>
        <taxon>Pentapetalae</taxon>
        <taxon>asterids</taxon>
        <taxon>lamiids</taxon>
        <taxon>Solanales</taxon>
        <taxon>Solanaceae</taxon>
        <taxon>Solanoideae</taxon>
        <taxon>Datureae</taxon>
        <taxon>Datura</taxon>
    </lineage>
</organism>
<dbReference type="EMBL" id="JACEIK010017354">
    <property type="protein sequence ID" value="MCE5165840.1"/>
    <property type="molecule type" value="Genomic_DNA"/>
</dbReference>
<keyword evidence="2" id="KW-1185">Reference proteome</keyword>
<gene>
    <name evidence="1" type="ORF">HAX54_012574</name>
</gene>
<sequence>MARAKAMIRSTQKTQILIGKYVASDAFGASELAIPRHNKTHHITVGRFQNTWRRRNEGERMIRPPYITTPKVDMKEETKLQTTRATMMTDTIKINNPLREGAIAVTQETSTPSVQRVIGTLIDTSTNLYGTVLPNNSGDGVNGSAATQELIEPYMAELLSFVQ</sequence>
<dbReference type="Proteomes" id="UP000823775">
    <property type="component" value="Unassembled WGS sequence"/>
</dbReference>
<evidence type="ECO:0000313" key="1">
    <source>
        <dbReference type="EMBL" id="MCE5165840.1"/>
    </source>
</evidence>
<proteinExistence type="predicted"/>
<evidence type="ECO:0000313" key="2">
    <source>
        <dbReference type="Proteomes" id="UP000823775"/>
    </source>
</evidence>